<dbReference type="GO" id="GO:0005737">
    <property type="term" value="C:cytoplasm"/>
    <property type="evidence" value="ECO:0007669"/>
    <property type="project" value="TreeGrafter"/>
</dbReference>
<name>A0A9P4M3V0_9PEZI</name>
<dbReference type="OrthoDB" id="4347at2759"/>
<feature type="domain" description="DUF218" evidence="1">
    <location>
        <begin position="14"/>
        <end position="175"/>
    </location>
</feature>
<reference evidence="2" key="1">
    <citation type="journal article" date="2020" name="Stud. Mycol.">
        <title>101 Dothideomycetes genomes: a test case for predicting lifestyles and emergence of pathogens.</title>
        <authorList>
            <person name="Haridas S."/>
            <person name="Albert R."/>
            <person name="Binder M."/>
            <person name="Bloem J."/>
            <person name="Labutti K."/>
            <person name="Salamov A."/>
            <person name="Andreopoulos B."/>
            <person name="Baker S."/>
            <person name="Barry K."/>
            <person name="Bills G."/>
            <person name="Bluhm B."/>
            <person name="Cannon C."/>
            <person name="Castanera R."/>
            <person name="Culley D."/>
            <person name="Daum C."/>
            <person name="Ezra D."/>
            <person name="Gonzalez J."/>
            <person name="Henrissat B."/>
            <person name="Kuo A."/>
            <person name="Liang C."/>
            <person name="Lipzen A."/>
            <person name="Lutzoni F."/>
            <person name="Magnuson J."/>
            <person name="Mondo S."/>
            <person name="Nolan M."/>
            <person name="Ohm R."/>
            <person name="Pangilinan J."/>
            <person name="Park H.-J."/>
            <person name="Ramirez L."/>
            <person name="Alfaro M."/>
            <person name="Sun H."/>
            <person name="Tritt A."/>
            <person name="Yoshinaga Y."/>
            <person name="Zwiers L.-H."/>
            <person name="Turgeon B."/>
            <person name="Goodwin S."/>
            <person name="Spatafora J."/>
            <person name="Crous P."/>
            <person name="Grigoriev I."/>
        </authorList>
    </citation>
    <scope>NUCLEOTIDE SEQUENCE</scope>
    <source>
        <strain evidence="2">CBS 121410</strain>
    </source>
</reference>
<dbReference type="Pfam" id="PF02698">
    <property type="entry name" value="DUF218"/>
    <property type="match status" value="1"/>
</dbReference>
<comment type="caution">
    <text evidence="2">The sequence shown here is derived from an EMBL/GenBank/DDBJ whole genome shotgun (WGS) entry which is preliminary data.</text>
</comment>
<feature type="non-terminal residue" evidence="2">
    <location>
        <position position="252"/>
    </location>
</feature>
<dbReference type="Gene3D" id="3.40.50.620">
    <property type="entry name" value="HUPs"/>
    <property type="match status" value="1"/>
</dbReference>
<gene>
    <name evidence="2" type="ORF">K490DRAFT_17186</name>
</gene>
<dbReference type="Proteomes" id="UP000799776">
    <property type="component" value="Unassembled WGS sequence"/>
</dbReference>
<accession>A0A9P4M3V0</accession>
<dbReference type="InterPro" id="IPR003848">
    <property type="entry name" value="DUF218"/>
</dbReference>
<feature type="non-terminal residue" evidence="2">
    <location>
        <position position="1"/>
    </location>
</feature>
<protein>
    <recommendedName>
        <fullName evidence="1">DUF218 domain-containing protein</fullName>
    </recommendedName>
</protein>
<dbReference type="PANTHER" id="PTHR28110">
    <property type="entry name" value="TRANSMEMBRANE PROTEIN"/>
    <property type="match status" value="1"/>
</dbReference>
<evidence type="ECO:0000313" key="2">
    <source>
        <dbReference type="EMBL" id="KAF2092229.1"/>
    </source>
</evidence>
<dbReference type="InterPro" id="IPR055323">
    <property type="entry name" value="C57A10.07/YOR238W"/>
</dbReference>
<sequence>VHTTRPMSSYTDLVIVCGHAIFLGDPNSPSCDVYALDQWLLKPFQRPTEHKPGEHETFIQHIRAGLDNLLHGFSKDSCLVAFSGGPTEPDATPLSEAQSYMNVATALSNSNPLGQPCVDCLKTRILLEEKATDSYQNLLFSIVLFRRATGRYPDRIRVVTDAFKTYRFLSLHAEAIRWPKERILIQGIDPVMPEHEYTKTVAGESAQGQDLWKLDWYGTKEKLTAKRLQRGWNDSISEELGEGLEDGVKDLL</sequence>
<evidence type="ECO:0000259" key="1">
    <source>
        <dbReference type="Pfam" id="PF02698"/>
    </source>
</evidence>
<organism evidence="2 3">
    <name type="scientific">Saccharata proteae CBS 121410</name>
    <dbReference type="NCBI Taxonomy" id="1314787"/>
    <lineage>
        <taxon>Eukaryota</taxon>
        <taxon>Fungi</taxon>
        <taxon>Dikarya</taxon>
        <taxon>Ascomycota</taxon>
        <taxon>Pezizomycotina</taxon>
        <taxon>Dothideomycetes</taxon>
        <taxon>Dothideomycetes incertae sedis</taxon>
        <taxon>Botryosphaeriales</taxon>
        <taxon>Saccharataceae</taxon>
        <taxon>Saccharata</taxon>
    </lineage>
</organism>
<dbReference type="PANTHER" id="PTHR28110:SF1">
    <property type="entry name" value="TRANSMEMBRANE PROTEIN"/>
    <property type="match status" value="1"/>
</dbReference>
<dbReference type="InterPro" id="IPR014729">
    <property type="entry name" value="Rossmann-like_a/b/a_fold"/>
</dbReference>
<dbReference type="EMBL" id="ML978711">
    <property type="protein sequence ID" value="KAF2092229.1"/>
    <property type="molecule type" value="Genomic_DNA"/>
</dbReference>
<keyword evidence="3" id="KW-1185">Reference proteome</keyword>
<dbReference type="AlphaFoldDB" id="A0A9P4M3V0"/>
<evidence type="ECO:0000313" key="3">
    <source>
        <dbReference type="Proteomes" id="UP000799776"/>
    </source>
</evidence>
<proteinExistence type="predicted"/>